<organism evidence="2 3">
    <name type="scientific">Rothia santali</name>
    <dbReference type="NCBI Taxonomy" id="2949643"/>
    <lineage>
        <taxon>Bacteria</taxon>
        <taxon>Bacillati</taxon>
        <taxon>Actinomycetota</taxon>
        <taxon>Actinomycetes</taxon>
        <taxon>Micrococcales</taxon>
        <taxon>Micrococcaceae</taxon>
        <taxon>Rothia</taxon>
    </lineage>
</organism>
<comment type="caution">
    <text evidence="2">The sequence shown here is derived from an EMBL/GenBank/DDBJ whole genome shotgun (WGS) entry which is preliminary data.</text>
</comment>
<dbReference type="Pfam" id="PF04542">
    <property type="entry name" value="Sigma70_r2"/>
    <property type="match status" value="1"/>
</dbReference>
<accession>A0A9X2HDQ3</accession>
<dbReference type="AlphaFoldDB" id="A0A9X2HDQ3"/>
<gene>
    <name evidence="2" type="ORF">NBM05_07305</name>
</gene>
<evidence type="ECO:0000313" key="3">
    <source>
        <dbReference type="Proteomes" id="UP001139502"/>
    </source>
</evidence>
<dbReference type="InterPro" id="IPR013325">
    <property type="entry name" value="RNA_pol_sigma_r2"/>
</dbReference>
<dbReference type="Proteomes" id="UP001139502">
    <property type="component" value="Unassembled WGS sequence"/>
</dbReference>
<dbReference type="GO" id="GO:0006352">
    <property type="term" value="P:DNA-templated transcription initiation"/>
    <property type="evidence" value="ECO:0007669"/>
    <property type="project" value="InterPro"/>
</dbReference>
<keyword evidence="3" id="KW-1185">Reference proteome</keyword>
<name>A0A9X2HDQ3_9MICC</name>
<protein>
    <recommendedName>
        <fullName evidence="1">RNA polymerase sigma-70 region 2 domain-containing protein</fullName>
    </recommendedName>
</protein>
<dbReference type="EMBL" id="JANAFB010000014">
    <property type="protein sequence ID" value="MCP3425817.1"/>
    <property type="molecule type" value="Genomic_DNA"/>
</dbReference>
<proteinExistence type="predicted"/>
<dbReference type="SUPFAM" id="SSF88946">
    <property type="entry name" value="Sigma2 domain of RNA polymerase sigma factors"/>
    <property type="match status" value="1"/>
</dbReference>
<reference evidence="2" key="1">
    <citation type="submission" date="2022-06" db="EMBL/GenBank/DDBJ databases">
        <title>Rothia sp. isolated from sandalwood seedling.</title>
        <authorList>
            <person name="Tuikhar N."/>
            <person name="Kirdat K."/>
            <person name="Thorat V."/>
            <person name="Swetha P."/>
            <person name="Padma S."/>
            <person name="Sundararaj R."/>
            <person name="Yadav A."/>
        </authorList>
    </citation>
    <scope>NUCLEOTIDE SEQUENCE</scope>
    <source>
        <strain evidence="2">AR01</strain>
    </source>
</reference>
<feature type="domain" description="RNA polymerase sigma-70 region 2" evidence="1">
    <location>
        <begin position="30"/>
        <end position="82"/>
    </location>
</feature>
<dbReference type="InterPro" id="IPR007627">
    <property type="entry name" value="RNA_pol_sigma70_r2"/>
</dbReference>
<dbReference type="GO" id="GO:0003700">
    <property type="term" value="F:DNA-binding transcription factor activity"/>
    <property type="evidence" value="ECO:0007669"/>
    <property type="project" value="InterPro"/>
</dbReference>
<evidence type="ECO:0000313" key="2">
    <source>
        <dbReference type="EMBL" id="MCP3425817.1"/>
    </source>
</evidence>
<sequence>MKTYNNSWTEEMLTAWKQTRGTIYSVLNGSGRARDVDDVWQKTWLAAAENLDAYDPSRGTFRQWIGGIADKQARRHVRDDYRRNRLDDEIEHAADSGITTVYDVVAESSAEQVVARLGDWNHASEVLAMVRQVMKPELFERSMHLIVACEGDVARAAKQLGVQAPALRDSHRNVMDMVHVVDKALRLHWNRREHGAAGSSVKVRDLLACLPHEDEASRVWQQVITRAVIVAGGFAQVTPSQIAGLIGWSESYCRQCLKRTAHLLMVARSVIENGRLD</sequence>
<evidence type="ECO:0000259" key="1">
    <source>
        <dbReference type="Pfam" id="PF04542"/>
    </source>
</evidence>
<dbReference type="RefSeq" id="WP_254166195.1">
    <property type="nucleotide sequence ID" value="NZ_JANAFB010000014.1"/>
</dbReference>
<dbReference type="Gene3D" id="1.10.1740.10">
    <property type="match status" value="1"/>
</dbReference>